<evidence type="ECO:0000259" key="8">
    <source>
        <dbReference type="PROSITE" id="PS50880"/>
    </source>
</evidence>
<dbReference type="Pfam" id="PF02518">
    <property type="entry name" value="HATPase_c"/>
    <property type="match status" value="1"/>
</dbReference>
<dbReference type="AlphaFoldDB" id="A0A1T4JJ48"/>
<dbReference type="Gene3D" id="3.30.230.10">
    <property type="match status" value="1"/>
</dbReference>
<dbReference type="InterPro" id="IPR020568">
    <property type="entry name" value="Ribosomal_Su5_D2-typ_SF"/>
</dbReference>
<name>A0A1T4JJ48_TREPO</name>
<dbReference type="STRING" id="261392.SAMN02745149_00389"/>
<evidence type="ECO:0000256" key="7">
    <source>
        <dbReference type="SAM" id="MobiDB-lite"/>
    </source>
</evidence>
<dbReference type="Pfam" id="PF01751">
    <property type="entry name" value="Toprim"/>
    <property type="match status" value="1"/>
</dbReference>
<dbReference type="PROSITE" id="PS00177">
    <property type="entry name" value="TOPOISOMERASE_II"/>
    <property type="match status" value="1"/>
</dbReference>
<dbReference type="InterPro" id="IPR013760">
    <property type="entry name" value="Topo_IIA-like_dom_sf"/>
</dbReference>
<evidence type="ECO:0000256" key="3">
    <source>
        <dbReference type="ARBA" id="ARBA00012895"/>
    </source>
</evidence>
<dbReference type="SUPFAM" id="SSF55874">
    <property type="entry name" value="ATPase domain of HSP90 chaperone/DNA topoisomerase II/histidine kinase"/>
    <property type="match status" value="1"/>
</dbReference>
<dbReference type="SUPFAM" id="SSF54211">
    <property type="entry name" value="Ribosomal protein S5 domain 2-like"/>
    <property type="match status" value="1"/>
</dbReference>
<dbReference type="InterPro" id="IPR006171">
    <property type="entry name" value="TOPRIM_dom"/>
</dbReference>
<dbReference type="Gene3D" id="3.30.565.10">
    <property type="entry name" value="Histidine kinase-like ATPase, C-terminal domain"/>
    <property type="match status" value="1"/>
</dbReference>
<evidence type="ECO:0000256" key="1">
    <source>
        <dbReference type="ARBA" id="ARBA00000185"/>
    </source>
</evidence>
<dbReference type="OrthoDB" id="9802808at2"/>
<keyword evidence="6 9" id="KW-0413">Isomerase</keyword>
<dbReference type="RefSeq" id="WP_078932318.1">
    <property type="nucleotide sequence ID" value="NZ_FUWG01000003.1"/>
</dbReference>
<dbReference type="InterPro" id="IPR003594">
    <property type="entry name" value="HATPase_dom"/>
</dbReference>
<dbReference type="PANTHER" id="PTHR45866:SF2">
    <property type="entry name" value="DNA TOPOISOMERASE (ATP-HYDROLYZING)"/>
    <property type="match status" value="1"/>
</dbReference>
<dbReference type="GO" id="GO:0003918">
    <property type="term" value="F:DNA topoisomerase type II (double strand cut, ATP-hydrolyzing) activity"/>
    <property type="evidence" value="ECO:0007669"/>
    <property type="project" value="UniProtKB-EC"/>
</dbReference>
<accession>A0A1T4JJ48</accession>
<dbReference type="InterPro" id="IPR013759">
    <property type="entry name" value="Topo_IIA_B_C"/>
</dbReference>
<evidence type="ECO:0000313" key="10">
    <source>
        <dbReference type="Proteomes" id="UP000190423"/>
    </source>
</evidence>
<keyword evidence="4" id="KW-0799">Topoisomerase</keyword>
<dbReference type="PROSITE" id="PS50880">
    <property type="entry name" value="TOPRIM"/>
    <property type="match status" value="1"/>
</dbReference>
<dbReference type="InterPro" id="IPR036890">
    <property type="entry name" value="HATPase_C_sf"/>
</dbReference>
<dbReference type="PRINTS" id="PR01159">
    <property type="entry name" value="DNAGYRASEB"/>
</dbReference>
<dbReference type="InterPro" id="IPR001241">
    <property type="entry name" value="Topo_IIA"/>
</dbReference>
<evidence type="ECO:0000313" key="9">
    <source>
        <dbReference type="EMBL" id="SJZ30148.1"/>
    </source>
</evidence>
<dbReference type="PANTHER" id="PTHR45866">
    <property type="entry name" value="DNA GYRASE/TOPOISOMERASE SUBUNIT B"/>
    <property type="match status" value="1"/>
</dbReference>
<feature type="region of interest" description="Disordered" evidence="7">
    <location>
        <begin position="27"/>
        <end position="134"/>
    </location>
</feature>
<dbReference type="GO" id="GO:0005524">
    <property type="term" value="F:ATP binding"/>
    <property type="evidence" value="ECO:0007669"/>
    <property type="project" value="InterPro"/>
</dbReference>
<dbReference type="GO" id="GO:0006265">
    <property type="term" value="P:DNA topological change"/>
    <property type="evidence" value="ECO:0007669"/>
    <property type="project" value="InterPro"/>
</dbReference>
<dbReference type="EMBL" id="FUWG01000003">
    <property type="protein sequence ID" value="SJZ30148.1"/>
    <property type="molecule type" value="Genomic_DNA"/>
</dbReference>
<dbReference type="SMART" id="SM00433">
    <property type="entry name" value="TOP2c"/>
    <property type="match status" value="1"/>
</dbReference>
<dbReference type="CDD" id="cd01030">
    <property type="entry name" value="TOPRIM_TopoIIA_like"/>
    <property type="match status" value="1"/>
</dbReference>
<keyword evidence="10" id="KW-1185">Reference proteome</keyword>
<dbReference type="InterPro" id="IPR013506">
    <property type="entry name" value="Topo_IIA_bsu_dom2"/>
</dbReference>
<evidence type="ECO:0000256" key="5">
    <source>
        <dbReference type="ARBA" id="ARBA00023125"/>
    </source>
</evidence>
<dbReference type="InterPro" id="IPR000565">
    <property type="entry name" value="Topo_IIA_B"/>
</dbReference>
<feature type="compositionally biased region" description="Low complexity" evidence="7">
    <location>
        <begin position="30"/>
        <end position="97"/>
    </location>
</feature>
<gene>
    <name evidence="9" type="ORF">SAMN02745149_00389</name>
</gene>
<sequence length="750" mass="82325">MGVEKKVKKSLLEAASQIELAAAEQKKAAAKSAKSVKTTKTAAVSGSSAGAGKSAAKASSQKAGVTEKAASPAAKPAVKTAAASKSAGKVTASKKASPQPELKPAQKQPSVPAESAAGKPLEKIEITRTSSKVKDTSSAVYDENSIQHLEGLEHIRLRPGMYIGSLGDGTNENDGIYILLKEGIDNAIDEFSQGFGDRIDIEIKDGRVKIRDFGRGIPLGKLEDCVSNVNTGAKYNNSVFKQAIGMNGVGIKATNALSSYFRAASIRDGKMAVAEYERGKKISSAITKAKPGVKNGTYLEFVPDSKMFGKYEFNMDMVEKRLWNYAYLNPGLKIYCNEKEYLSENGLEDLLVHEMGGKNNSIYKLFSYKGDNLEFVMTHTASLDKFVYSFVNGQSTEDGGTHVTAFLDGVTKGINDFFKKEYEQNDVTSGLLVALKIGLDNPMFTSQTKNKLGNVEVRAPIIKETQAAVDDWLRHNPDIAGSFEDKIICNMKARAEINNVTEKQVREAAKSVSLKIPKLKDCRYHLQDGPKGAESMIFITEGDSATGTMVNARDVSYQAIFSLRGKPENMFGKRKTALFENEELKNLTFSLGVQKDVADLRYDKIVIATDADNDGYHIRNLVMTYLLLYFEELVLSGHVYILETPLFRVRNKSKTVYCYSEESRDKEIKNLGAGAEVTRFKGLGEINASEFGQFIKPRKEGEGEDKGIHLTQVSIQTLQNVPHVLEFYMGKNTPERRDFIVHHLAAEIDA</sequence>
<dbReference type="Proteomes" id="UP000190423">
    <property type="component" value="Unassembled WGS sequence"/>
</dbReference>
<keyword evidence="5" id="KW-0238">DNA-binding</keyword>
<dbReference type="EC" id="5.6.2.2" evidence="3"/>
<dbReference type="InterPro" id="IPR018522">
    <property type="entry name" value="TopoIIA_CS"/>
</dbReference>
<dbReference type="FunFam" id="3.30.565.10:FF:000063">
    <property type="entry name" value="DNA topoisomerase (ATP-hydrolyzing)"/>
    <property type="match status" value="1"/>
</dbReference>
<dbReference type="Pfam" id="PF00204">
    <property type="entry name" value="DNA_gyraseB"/>
    <property type="match status" value="1"/>
</dbReference>
<proteinExistence type="predicted"/>
<evidence type="ECO:0000256" key="2">
    <source>
        <dbReference type="ARBA" id="ARBA00001946"/>
    </source>
</evidence>
<dbReference type="GO" id="GO:0003677">
    <property type="term" value="F:DNA binding"/>
    <property type="evidence" value="ECO:0007669"/>
    <property type="project" value="UniProtKB-KW"/>
</dbReference>
<dbReference type="PRINTS" id="PR00418">
    <property type="entry name" value="TPI2FAMILY"/>
</dbReference>
<comment type="cofactor">
    <cofactor evidence="2">
        <name>Mg(2+)</name>
        <dbReference type="ChEBI" id="CHEBI:18420"/>
    </cofactor>
</comment>
<feature type="domain" description="Toprim" evidence="8">
    <location>
        <begin position="535"/>
        <end position="645"/>
    </location>
</feature>
<reference evidence="9 10" key="1">
    <citation type="submission" date="2017-02" db="EMBL/GenBank/DDBJ databases">
        <authorList>
            <person name="Peterson S.W."/>
        </authorList>
    </citation>
    <scope>NUCLEOTIDE SEQUENCE [LARGE SCALE GENOMIC DNA]</scope>
    <source>
        <strain evidence="9 10">ATCC BAA-908</strain>
    </source>
</reference>
<dbReference type="GeneID" id="78315709"/>
<dbReference type="SUPFAM" id="SSF56719">
    <property type="entry name" value="Type II DNA topoisomerase"/>
    <property type="match status" value="1"/>
</dbReference>
<protein>
    <recommendedName>
        <fullName evidence="3">DNA topoisomerase (ATP-hydrolyzing)</fullName>
        <ecNumber evidence="3">5.6.2.2</ecNumber>
    </recommendedName>
</protein>
<dbReference type="InterPro" id="IPR014721">
    <property type="entry name" value="Ribsml_uS5_D2-typ_fold_subgr"/>
</dbReference>
<organism evidence="9 10">
    <name type="scientific">Treponema porcinum</name>
    <dbReference type="NCBI Taxonomy" id="261392"/>
    <lineage>
        <taxon>Bacteria</taxon>
        <taxon>Pseudomonadati</taxon>
        <taxon>Spirochaetota</taxon>
        <taxon>Spirochaetia</taxon>
        <taxon>Spirochaetales</taxon>
        <taxon>Treponemataceae</taxon>
        <taxon>Treponema</taxon>
    </lineage>
</organism>
<comment type="catalytic activity">
    <reaction evidence="1">
        <text>ATP-dependent breakage, passage and rejoining of double-stranded DNA.</text>
        <dbReference type="EC" id="5.6.2.2"/>
    </reaction>
</comment>
<evidence type="ECO:0000256" key="4">
    <source>
        <dbReference type="ARBA" id="ARBA00023029"/>
    </source>
</evidence>
<evidence type="ECO:0000256" key="6">
    <source>
        <dbReference type="ARBA" id="ARBA00023235"/>
    </source>
</evidence>
<dbReference type="Gene3D" id="3.40.50.670">
    <property type="match status" value="1"/>
</dbReference>